<evidence type="ECO:0000313" key="12">
    <source>
        <dbReference type="Proteomes" id="UP000326924"/>
    </source>
</evidence>
<gene>
    <name evidence="11" type="ORF">FN846DRAFT_297719</name>
</gene>
<comment type="catalytic activity">
    <reaction evidence="7">
        <text>L-threonyl-[protein] + ATP = O-phospho-L-threonyl-[protein] + ADP + H(+)</text>
        <dbReference type="Rhea" id="RHEA:46608"/>
        <dbReference type="Rhea" id="RHEA-COMP:11060"/>
        <dbReference type="Rhea" id="RHEA-COMP:11605"/>
        <dbReference type="ChEBI" id="CHEBI:15378"/>
        <dbReference type="ChEBI" id="CHEBI:30013"/>
        <dbReference type="ChEBI" id="CHEBI:30616"/>
        <dbReference type="ChEBI" id="CHEBI:61977"/>
        <dbReference type="ChEBI" id="CHEBI:456216"/>
        <dbReference type="EC" id="2.7.11.1"/>
    </reaction>
</comment>
<protein>
    <recommendedName>
        <fullName evidence="1">non-specific serine/threonine protein kinase</fullName>
        <ecNumber evidence="1">2.7.11.1</ecNumber>
    </recommendedName>
</protein>
<keyword evidence="3" id="KW-0808">Transferase</keyword>
<organism evidence="11 12">
    <name type="scientific">Sphaerosporella brunnea</name>
    <dbReference type="NCBI Taxonomy" id="1250544"/>
    <lineage>
        <taxon>Eukaryota</taxon>
        <taxon>Fungi</taxon>
        <taxon>Dikarya</taxon>
        <taxon>Ascomycota</taxon>
        <taxon>Pezizomycotina</taxon>
        <taxon>Pezizomycetes</taxon>
        <taxon>Pezizales</taxon>
        <taxon>Pyronemataceae</taxon>
        <taxon>Sphaerosporella</taxon>
    </lineage>
</organism>
<dbReference type="PROSITE" id="PS50011">
    <property type="entry name" value="PROTEIN_KINASE_DOM"/>
    <property type="match status" value="1"/>
</dbReference>
<dbReference type="GO" id="GO:0005524">
    <property type="term" value="F:ATP binding"/>
    <property type="evidence" value="ECO:0007669"/>
    <property type="project" value="UniProtKB-UniRule"/>
</dbReference>
<dbReference type="GO" id="GO:0005737">
    <property type="term" value="C:cytoplasm"/>
    <property type="evidence" value="ECO:0007669"/>
    <property type="project" value="TreeGrafter"/>
</dbReference>
<keyword evidence="6 9" id="KW-0067">ATP-binding</keyword>
<dbReference type="AlphaFoldDB" id="A0A5J5EK49"/>
<name>A0A5J5EK49_9PEZI</name>
<dbReference type="GO" id="GO:0004674">
    <property type="term" value="F:protein serine/threonine kinase activity"/>
    <property type="evidence" value="ECO:0007669"/>
    <property type="project" value="UniProtKB-KW"/>
</dbReference>
<evidence type="ECO:0000256" key="4">
    <source>
        <dbReference type="ARBA" id="ARBA00022741"/>
    </source>
</evidence>
<dbReference type="OrthoDB" id="5979581at2759"/>
<dbReference type="PROSITE" id="PS00107">
    <property type="entry name" value="PROTEIN_KINASE_ATP"/>
    <property type="match status" value="1"/>
</dbReference>
<keyword evidence="5 11" id="KW-0418">Kinase</keyword>
<evidence type="ECO:0000256" key="2">
    <source>
        <dbReference type="ARBA" id="ARBA00022527"/>
    </source>
</evidence>
<dbReference type="Pfam" id="PF00069">
    <property type="entry name" value="Pkinase"/>
    <property type="match status" value="1"/>
</dbReference>
<accession>A0A5J5EK49</accession>
<evidence type="ECO:0000256" key="7">
    <source>
        <dbReference type="ARBA" id="ARBA00047899"/>
    </source>
</evidence>
<evidence type="ECO:0000256" key="1">
    <source>
        <dbReference type="ARBA" id="ARBA00012513"/>
    </source>
</evidence>
<evidence type="ECO:0000256" key="9">
    <source>
        <dbReference type="PROSITE-ProRule" id="PRU10141"/>
    </source>
</evidence>
<keyword evidence="12" id="KW-1185">Reference proteome</keyword>
<dbReference type="SMART" id="SM00220">
    <property type="entry name" value="S_TKc"/>
    <property type="match status" value="1"/>
</dbReference>
<evidence type="ECO:0000256" key="8">
    <source>
        <dbReference type="ARBA" id="ARBA00048679"/>
    </source>
</evidence>
<dbReference type="SUPFAM" id="SSF56112">
    <property type="entry name" value="Protein kinase-like (PK-like)"/>
    <property type="match status" value="1"/>
</dbReference>
<dbReference type="InterPro" id="IPR011009">
    <property type="entry name" value="Kinase-like_dom_sf"/>
</dbReference>
<dbReference type="Proteomes" id="UP000326924">
    <property type="component" value="Unassembled WGS sequence"/>
</dbReference>
<reference evidence="11 12" key="1">
    <citation type="submission" date="2019-09" db="EMBL/GenBank/DDBJ databases">
        <title>Draft genome of the ectomycorrhizal ascomycete Sphaerosporella brunnea.</title>
        <authorList>
            <consortium name="DOE Joint Genome Institute"/>
            <person name="Benucci G.M."/>
            <person name="Marozzi G."/>
            <person name="Antonielli L."/>
            <person name="Sanchez S."/>
            <person name="Marco P."/>
            <person name="Wang X."/>
            <person name="Falini L.B."/>
            <person name="Barry K."/>
            <person name="Haridas S."/>
            <person name="Lipzen A."/>
            <person name="Labutti K."/>
            <person name="Grigoriev I.V."/>
            <person name="Murat C."/>
            <person name="Martin F."/>
            <person name="Albertini E."/>
            <person name="Donnini D."/>
            <person name="Bonito G."/>
        </authorList>
    </citation>
    <scope>NUCLEOTIDE SEQUENCE [LARGE SCALE GENOMIC DNA]</scope>
    <source>
        <strain evidence="11 12">Sb_GMNB300</strain>
    </source>
</reference>
<dbReference type="Gene3D" id="3.30.200.20">
    <property type="entry name" value="Phosphorylase Kinase, domain 1"/>
    <property type="match status" value="1"/>
</dbReference>
<keyword evidence="4 9" id="KW-0547">Nucleotide-binding</keyword>
<proteinExistence type="predicted"/>
<dbReference type="Gene3D" id="1.10.510.10">
    <property type="entry name" value="Transferase(Phosphotransferase) domain 1"/>
    <property type="match status" value="1"/>
</dbReference>
<feature type="binding site" evidence="9">
    <location>
        <position position="70"/>
    </location>
    <ligand>
        <name>ATP</name>
        <dbReference type="ChEBI" id="CHEBI:30616"/>
    </ligand>
</feature>
<comment type="catalytic activity">
    <reaction evidence="8">
        <text>L-seryl-[protein] + ATP = O-phospho-L-seryl-[protein] + ADP + H(+)</text>
        <dbReference type="Rhea" id="RHEA:17989"/>
        <dbReference type="Rhea" id="RHEA-COMP:9863"/>
        <dbReference type="Rhea" id="RHEA-COMP:11604"/>
        <dbReference type="ChEBI" id="CHEBI:15378"/>
        <dbReference type="ChEBI" id="CHEBI:29999"/>
        <dbReference type="ChEBI" id="CHEBI:30616"/>
        <dbReference type="ChEBI" id="CHEBI:83421"/>
        <dbReference type="ChEBI" id="CHEBI:456216"/>
        <dbReference type="EC" id="2.7.11.1"/>
    </reaction>
</comment>
<dbReference type="EMBL" id="VXIS01000231">
    <property type="protein sequence ID" value="KAA8896012.1"/>
    <property type="molecule type" value="Genomic_DNA"/>
</dbReference>
<dbReference type="InterPro" id="IPR051334">
    <property type="entry name" value="SRPK"/>
</dbReference>
<evidence type="ECO:0000256" key="6">
    <source>
        <dbReference type="ARBA" id="ARBA00022840"/>
    </source>
</evidence>
<dbReference type="EC" id="2.7.11.1" evidence="1"/>
<evidence type="ECO:0000256" key="5">
    <source>
        <dbReference type="ARBA" id="ARBA00022777"/>
    </source>
</evidence>
<dbReference type="InParanoid" id="A0A5J5EK49"/>
<keyword evidence="2" id="KW-0723">Serine/threonine-protein kinase</keyword>
<dbReference type="PANTHER" id="PTHR47634:SF9">
    <property type="entry name" value="PROTEIN KINASE DOMAIN-CONTAINING PROTEIN-RELATED"/>
    <property type="match status" value="1"/>
</dbReference>
<dbReference type="GO" id="GO:0005634">
    <property type="term" value="C:nucleus"/>
    <property type="evidence" value="ECO:0007669"/>
    <property type="project" value="TreeGrafter"/>
</dbReference>
<sequence length="443" mass="49839">MVCEQLYYPISSPGGSVEDVNRYCPGGYHPVYLGAVFNSRYVVLHKLGFGTFSTVWLARDHFTNRLVALKIGRAVYGSFMKAEGIQRLLGSGWLEQFEFRGPNGAHVCVVIEVMGPTLEVVMNMVKTLDPNGGMPDYMRMRMAISLARAVARMHLHGVVHGDIHGNNIVFHIPGMKNWTDHQVYEYFGVPRFSSPVRRLDGSQVVPRAPQSLVYAAATPLKILPLCFEHVDLRFIDFGGSFYCHRGYCVQKRLNTMLENAAPEVHLLDFVSSAVDIWAMACVFFRLFAGHSLFASNINELWTMADILASQNNPPNRWSRVLGYYYTRMEKSWKSFPPWFRQKPSLISRLLSVPRYSSWEWLVLMLTMLDLDPSARLDAESVVGRIPWIIADAVNGRRYVEEALYGCRCSLCTHRGKVSTAPELCVASGYSTAASGLRSAIISS</sequence>
<comment type="caution">
    <text evidence="11">The sequence shown here is derived from an EMBL/GenBank/DDBJ whole genome shotgun (WGS) entry which is preliminary data.</text>
</comment>
<evidence type="ECO:0000313" key="11">
    <source>
        <dbReference type="EMBL" id="KAA8896012.1"/>
    </source>
</evidence>
<feature type="domain" description="Protein kinase" evidence="10">
    <location>
        <begin position="41"/>
        <end position="388"/>
    </location>
</feature>
<dbReference type="GO" id="GO:0050684">
    <property type="term" value="P:regulation of mRNA processing"/>
    <property type="evidence" value="ECO:0007669"/>
    <property type="project" value="TreeGrafter"/>
</dbReference>
<evidence type="ECO:0000256" key="3">
    <source>
        <dbReference type="ARBA" id="ARBA00022679"/>
    </source>
</evidence>
<dbReference type="InterPro" id="IPR000719">
    <property type="entry name" value="Prot_kinase_dom"/>
</dbReference>
<dbReference type="PANTHER" id="PTHR47634">
    <property type="entry name" value="PROTEIN KINASE DOMAIN-CONTAINING PROTEIN-RELATED"/>
    <property type="match status" value="1"/>
</dbReference>
<dbReference type="InterPro" id="IPR017441">
    <property type="entry name" value="Protein_kinase_ATP_BS"/>
</dbReference>
<evidence type="ECO:0000259" key="10">
    <source>
        <dbReference type="PROSITE" id="PS50011"/>
    </source>
</evidence>
<dbReference type="GO" id="GO:0000245">
    <property type="term" value="P:spliceosomal complex assembly"/>
    <property type="evidence" value="ECO:0007669"/>
    <property type="project" value="TreeGrafter"/>
</dbReference>